<accession>A0A5B9D8T0</accession>
<dbReference type="RefSeq" id="WP_162306606.1">
    <property type="nucleotide sequence ID" value="NZ_CP042905.2"/>
</dbReference>
<gene>
    <name evidence="1" type="ORF">DSAG12_01340</name>
</gene>
<reference evidence="1 2" key="2">
    <citation type="journal article" date="2024" name="Int. J. Syst. Evol. Microbiol.">
        <title>Promethearchaeum syntrophicum gen. nov., sp. nov., an anaerobic, obligately syntrophic archaeon, the first isolate of the lineage 'Asgard' archaea, and proposal of the new archaeal phylum Promethearchaeota phyl. nov. and kingdom Promethearchaeati regn. nov.</title>
        <authorList>
            <person name="Imachi H."/>
            <person name="Nobu M.K."/>
            <person name="Kato S."/>
            <person name="Takaki Y."/>
            <person name="Miyazaki M."/>
            <person name="Miyata M."/>
            <person name="Ogawara M."/>
            <person name="Saito Y."/>
            <person name="Sakai S."/>
            <person name="Tahara Y.O."/>
            <person name="Takano Y."/>
            <person name="Tasumi E."/>
            <person name="Uematsu K."/>
            <person name="Yoshimura T."/>
            <person name="Itoh T."/>
            <person name="Ohkuma M."/>
            <person name="Takai K."/>
        </authorList>
    </citation>
    <scope>NUCLEOTIDE SEQUENCE [LARGE SCALE GENOMIC DNA]</scope>
    <source>
        <strain evidence="1 2">MK-D1</strain>
    </source>
</reference>
<evidence type="ECO:0000313" key="2">
    <source>
        <dbReference type="Proteomes" id="UP000321408"/>
    </source>
</evidence>
<protein>
    <submittedName>
        <fullName evidence="1">Uncharacterized protein</fullName>
    </submittedName>
</protein>
<keyword evidence="2" id="KW-1185">Reference proteome</keyword>
<dbReference type="KEGG" id="psyt:DSAG12_01340"/>
<organism evidence="1 2">
    <name type="scientific">Promethearchaeum syntrophicum</name>
    <dbReference type="NCBI Taxonomy" id="2594042"/>
    <lineage>
        <taxon>Archaea</taxon>
        <taxon>Promethearchaeati</taxon>
        <taxon>Promethearchaeota</taxon>
        <taxon>Promethearchaeia</taxon>
        <taxon>Promethearchaeales</taxon>
        <taxon>Promethearchaeaceae</taxon>
        <taxon>Promethearchaeum</taxon>
    </lineage>
</organism>
<evidence type="ECO:0000313" key="1">
    <source>
        <dbReference type="EMBL" id="QEE15514.1"/>
    </source>
</evidence>
<sequence length="148" mass="17110">MFKGTNLIEKQFYSTDDVLDKNIRNSLLQAISGLAANAFNDEIRSFTLGDFSIILMTQVLSDPNQINNPSYTPSFQDTLLMFCICEKNTDESAIQKGMADALFQFQNRYSLNDIYAKKKKKFSNFTKRLDNIFKDLILKSEDRFKLLF</sequence>
<dbReference type="Proteomes" id="UP000321408">
    <property type="component" value="Chromosome"/>
</dbReference>
<dbReference type="EMBL" id="CP042905">
    <property type="protein sequence ID" value="QEE15514.1"/>
    <property type="molecule type" value="Genomic_DNA"/>
</dbReference>
<proteinExistence type="predicted"/>
<reference evidence="1 2" key="1">
    <citation type="journal article" date="2020" name="Nature">
        <title>Isolation of an archaeon at the prokaryote-eukaryote interface.</title>
        <authorList>
            <person name="Imachi H."/>
            <person name="Nobu M.K."/>
            <person name="Nakahara N."/>
            <person name="Morono Y."/>
            <person name="Ogawara M."/>
            <person name="Takaki Y."/>
            <person name="Takano Y."/>
            <person name="Uematsu K."/>
            <person name="Ikuta T."/>
            <person name="Ito M."/>
            <person name="Matsui Y."/>
            <person name="Miyazaki M."/>
            <person name="Murata K."/>
            <person name="Saito Y."/>
            <person name="Sakai S."/>
            <person name="Song C."/>
            <person name="Tasumi E."/>
            <person name="Yamanaka Y."/>
            <person name="Yamaguchi T."/>
            <person name="Kamagata Y."/>
            <person name="Tamaki H."/>
            <person name="Takai K."/>
        </authorList>
    </citation>
    <scope>NUCLEOTIDE SEQUENCE [LARGE SCALE GENOMIC DNA]</scope>
    <source>
        <strain evidence="1 2">MK-D1</strain>
    </source>
</reference>
<dbReference type="AlphaFoldDB" id="A0A5B9D8T0"/>
<name>A0A5B9D8T0_9ARCH</name>
<dbReference type="GeneID" id="41329332"/>